<dbReference type="EMBL" id="JBHUFB010000010">
    <property type="protein sequence ID" value="MFD1813263.1"/>
    <property type="molecule type" value="Genomic_DNA"/>
</dbReference>
<comment type="caution">
    <text evidence="1">The sequence shown here is derived from an EMBL/GenBank/DDBJ whole genome shotgun (WGS) entry which is preliminary data.</text>
</comment>
<accession>A0ABW4P439</accession>
<dbReference type="RefSeq" id="WP_378485740.1">
    <property type="nucleotide sequence ID" value="NZ_JBHUFB010000010.1"/>
</dbReference>
<evidence type="ECO:0000313" key="2">
    <source>
        <dbReference type="Proteomes" id="UP001597286"/>
    </source>
</evidence>
<gene>
    <name evidence="1" type="ORF">ACFSJG_13645</name>
</gene>
<reference evidence="2" key="1">
    <citation type="journal article" date="2019" name="Int. J. Syst. Evol. Microbiol.">
        <title>The Global Catalogue of Microorganisms (GCM) 10K type strain sequencing project: providing services to taxonomists for standard genome sequencing and annotation.</title>
        <authorList>
            <consortium name="The Broad Institute Genomics Platform"/>
            <consortium name="The Broad Institute Genome Sequencing Center for Infectious Disease"/>
            <person name="Wu L."/>
            <person name="Ma J."/>
        </authorList>
    </citation>
    <scope>NUCLEOTIDE SEQUENCE [LARGE SCALE GENOMIC DNA]</scope>
    <source>
        <strain evidence="2">DT72</strain>
    </source>
</reference>
<keyword evidence="2" id="KW-1185">Reference proteome</keyword>
<proteinExistence type="predicted"/>
<dbReference type="Proteomes" id="UP001597286">
    <property type="component" value="Unassembled WGS sequence"/>
</dbReference>
<name>A0ABW4P439_9NOCA</name>
<sequence>MSISLCCLLWARPGQHEGLIAYEDRVLELVSEHGGRVLQRGRTDGSGDQPLEIQVFTFESQSALDGYMNDERRLALADERDRVVARTELMHVTLNEG</sequence>
<protein>
    <recommendedName>
        <fullName evidence="3">DUF1330 domain-containing protein</fullName>
    </recommendedName>
</protein>
<evidence type="ECO:0008006" key="3">
    <source>
        <dbReference type="Google" id="ProtNLM"/>
    </source>
</evidence>
<evidence type="ECO:0000313" key="1">
    <source>
        <dbReference type="EMBL" id="MFD1813263.1"/>
    </source>
</evidence>
<organism evidence="1 2">
    <name type="scientific">Rhodococcus gannanensis</name>
    <dbReference type="NCBI Taxonomy" id="1960308"/>
    <lineage>
        <taxon>Bacteria</taxon>
        <taxon>Bacillati</taxon>
        <taxon>Actinomycetota</taxon>
        <taxon>Actinomycetes</taxon>
        <taxon>Mycobacteriales</taxon>
        <taxon>Nocardiaceae</taxon>
        <taxon>Rhodococcus</taxon>
    </lineage>
</organism>